<feature type="region of interest" description="Disordered" evidence="8">
    <location>
        <begin position="93"/>
        <end position="131"/>
    </location>
</feature>
<keyword evidence="3" id="KW-0132">Cell division</keyword>
<keyword evidence="5" id="KW-0159">Chromosome partition</keyword>
<evidence type="ECO:0000256" key="3">
    <source>
        <dbReference type="ARBA" id="ARBA00022618"/>
    </source>
</evidence>
<evidence type="ECO:0000256" key="5">
    <source>
        <dbReference type="ARBA" id="ARBA00022829"/>
    </source>
</evidence>
<keyword evidence="4" id="KW-0498">Mitosis</keyword>
<evidence type="ECO:0000256" key="7">
    <source>
        <dbReference type="ARBA" id="ARBA00023306"/>
    </source>
</evidence>
<organism evidence="9 10">
    <name type="scientific">Hyaloscypha hepaticicola</name>
    <dbReference type="NCBI Taxonomy" id="2082293"/>
    <lineage>
        <taxon>Eukaryota</taxon>
        <taxon>Fungi</taxon>
        <taxon>Dikarya</taxon>
        <taxon>Ascomycota</taxon>
        <taxon>Pezizomycotina</taxon>
        <taxon>Leotiomycetes</taxon>
        <taxon>Helotiales</taxon>
        <taxon>Hyaloscyphaceae</taxon>
        <taxon>Hyaloscypha</taxon>
    </lineage>
</organism>
<dbReference type="AlphaFoldDB" id="A0A2J6QQ69"/>
<dbReference type="Pfam" id="PF10345">
    <property type="entry name" value="Cohesin_load"/>
    <property type="match status" value="1"/>
</dbReference>
<dbReference type="GO" id="GO:0051301">
    <property type="term" value="P:cell division"/>
    <property type="evidence" value="ECO:0007669"/>
    <property type="project" value="UniProtKB-KW"/>
</dbReference>
<accession>A0A2J6QQ69</accession>
<comment type="similarity">
    <text evidence="2">Belongs to the SCC4/mau-2 family.</text>
</comment>
<evidence type="ECO:0000313" key="9">
    <source>
        <dbReference type="EMBL" id="PMD28408.1"/>
    </source>
</evidence>
<evidence type="ECO:0000313" key="10">
    <source>
        <dbReference type="Proteomes" id="UP000235672"/>
    </source>
</evidence>
<evidence type="ECO:0008006" key="11">
    <source>
        <dbReference type="Google" id="ProtNLM"/>
    </source>
</evidence>
<keyword evidence="7" id="KW-0131">Cell cycle</keyword>
<dbReference type="PANTHER" id="PTHR21394">
    <property type="entry name" value="MAU2 CHROMATID COHESION FACTOR HOMOLOG"/>
    <property type="match status" value="1"/>
</dbReference>
<dbReference type="GO" id="GO:0007064">
    <property type="term" value="P:mitotic sister chromatid cohesion"/>
    <property type="evidence" value="ECO:0007669"/>
    <property type="project" value="InterPro"/>
</dbReference>
<keyword evidence="10" id="KW-1185">Reference proteome</keyword>
<protein>
    <recommendedName>
        <fullName evidence="11">75k gamma secalin</fullName>
    </recommendedName>
</protein>
<comment type="subcellular location">
    <subcellularLocation>
        <location evidence="1">Nucleus</location>
    </subcellularLocation>
</comment>
<evidence type="ECO:0000256" key="2">
    <source>
        <dbReference type="ARBA" id="ARBA00008585"/>
    </source>
</evidence>
<dbReference type="STRING" id="1745343.A0A2J6QQ69"/>
<proteinExistence type="inferred from homology"/>
<evidence type="ECO:0000256" key="4">
    <source>
        <dbReference type="ARBA" id="ARBA00022776"/>
    </source>
</evidence>
<dbReference type="OrthoDB" id="5565328at2759"/>
<dbReference type="GO" id="GO:0007059">
    <property type="term" value="P:chromosome segregation"/>
    <property type="evidence" value="ECO:0007669"/>
    <property type="project" value="UniProtKB-KW"/>
</dbReference>
<evidence type="ECO:0000256" key="6">
    <source>
        <dbReference type="ARBA" id="ARBA00023242"/>
    </source>
</evidence>
<dbReference type="InterPro" id="IPR019440">
    <property type="entry name" value="MAU2"/>
</dbReference>
<keyword evidence="6" id="KW-0539">Nucleus</keyword>
<evidence type="ECO:0000256" key="1">
    <source>
        <dbReference type="ARBA" id="ARBA00004123"/>
    </source>
</evidence>
<reference evidence="9 10" key="1">
    <citation type="submission" date="2016-05" db="EMBL/GenBank/DDBJ databases">
        <title>A degradative enzymes factory behind the ericoid mycorrhizal symbiosis.</title>
        <authorList>
            <consortium name="DOE Joint Genome Institute"/>
            <person name="Martino E."/>
            <person name="Morin E."/>
            <person name="Grelet G."/>
            <person name="Kuo A."/>
            <person name="Kohler A."/>
            <person name="Daghino S."/>
            <person name="Barry K."/>
            <person name="Choi C."/>
            <person name="Cichocki N."/>
            <person name="Clum A."/>
            <person name="Copeland A."/>
            <person name="Hainaut M."/>
            <person name="Haridas S."/>
            <person name="Labutti K."/>
            <person name="Lindquist E."/>
            <person name="Lipzen A."/>
            <person name="Khouja H.-R."/>
            <person name="Murat C."/>
            <person name="Ohm R."/>
            <person name="Olson A."/>
            <person name="Spatafora J."/>
            <person name="Veneault-Fourrey C."/>
            <person name="Henrissat B."/>
            <person name="Grigoriev I."/>
            <person name="Martin F."/>
            <person name="Perotto S."/>
        </authorList>
    </citation>
    <scope>NUCLEOTIDE SEQUENCE [LARGE SCALE GENOMIC DNA]</scope>
    <source>
        <strain evidence="9 10">UAMH 7357</strain>
    </source>
</reference>
<name>A0A2J6QQ69_9HELO</name>
<evidence type="ECO:0000256" key="8">
    <source>
        <dbReference type="SAM" id="MobiDB-lite"/>
    </source>
</evidence>
<gene>
    <name evidence="9" type="ORF">NA56DRAFT_588695</name>
</gene>
<dbReference type="Proteomes" id="UP000235672">
    <property type="component" value="Unassembled WGS sequence"/>
</dbReference>
<dbReference type="GO" id="GO:0005634">
    <property type="term" value="C:nucleus"/>
    <property type="evidence" value="ECO:0007669"/>
    <property type="project" value="UniProtKB-SubCell"/>
</dbReference>
<sequence length="773" mass="85157">MSYNGGPSPGNGYWPGQNPPNAYGVPQSRSPFVPNSAPPQYQPPAHEGQYWNQNGQVQYGMNTNYANNGFYAPAHPQQQVEQPQFISPAQLFQQPPASSLPPHPSQHRINGRAPSNPPAYTSPMMAPLPAANTQPDTASLIIALAEEYFQAAHELAPAAALSMTVADVEAYEGLIATGLGCLDTALRRVKLQPRVEANIRLRYAGVLFEETENSMEAETALTKGIALCERNHYYDLKYAMQFLLAQFMAKKNPKASMKALDGHISDAQTYQHFSWVYVFRFLRASHALESSSLTDHHAAVQNLRAVANLAKQQNDNAIHLTASLMEALAFLKIPGPEALQHVETALAQAWSFQMDESCNIPQLVSLTHILAVSCALRKGNSQEMLIKLKEMQVMMDKTLSGSSWSSSSDVIVIPINRTPKSSHTVSRDTRMILGIGDDGGDNLMMSFLSKRDAYCITYLLCGMVLLHKNSSEQKGLKYLQAGLDSLEGEARSARFSGLLPDFVLKRRWRGEISCYFRIYMACCWAGLANWTETKRYIDELRTTVRKFEVPMVGALGQLALYLDGIYHQGIGDFDTALQIFGDPQLKLNTAKGSVSTTADQVQRDTALLAALNSLWIMQDEARRNYDTNVAMMEKLEPLCVNHPNLDIRTAFHLSGATIEKNPPLQLIDIKSSLRSALDCAQSTANTQFLAMTLGVMCSRFFNGVLGAQAEKSAMAASVQATRSGNALWQSVADGMLAKCYDVQGKKDEAQRTWAAAYKFAEDALPSVKSRNCI</sequence>
<dbReference type="EMBL" id="KZ613464">
    <property type="protein sequence ID" value="PMD28408.1"/>
    <property type="molecule type" value="Genomic_DNA"/>
</dbReference>
<feature type="region of interest" description="Disordered" evidence="8">
    <location>
        <begin position="1"/>
        <end position="50"/>
    </location>
</feature>